<reference evidence="3 4" key="1">
    <citation type="journal article" date="2017" name="ISME J.">
        <title>Potential for microbial H2 and metal transformations associated with novel bacteria and archaea in deep terrestrial subsurface sediments.</title>
        <authorList>
            <person name="Hernsdorf A.W."/>
            <person name="Amano Y."/>
            <person name="Miyakawa K."/>
            <person name="Ise K."/>
            <person name="Suzuki Y."/>
            <person name="Anantharaman K."/>
            <person name="Probst A."/>
            <person name="Burstein D."/>
            <person name="Thomas B.C."/>
            <person name="Banfield J.F."/>
        </authorList>
    </citation>
    <scope>NUCLEOTIDE SEQUENCE [LARGE SCALE GENOMIC DNA]</scope>
    <source>
        <strain evidence="3">HGW-Wallbacteria-1</strain>
    </source>
</reference>
<evidence type="ECO:0000259" key="2">
    <source>
        <dbReference type="Pfam" id="PF25164"/>
    </source>
</evidence>
<dbReference type="Pfam" id="PF06054">
    <property type="entry name" value="CoiA_nuc"/>
    <property type="match status" value="1"/>
</dbReference>
<accession>A0A2N1PKG6</accession>
<sequence length="256" mass="29088">MLTAIIEASGRKIIAGDSYRVLGPFKCPGCGREVILRKGEFKLPHFAHRPPHTCPWGEGESEIHLLGKSIVYNILEKHGHYVTLDLEKDFGRVVADVFVAYRGIAAAFEIQRSRIPVSEFIRRTTAYAAMNVHVLWLVPFSDEVLAEGYSPSICEKWLHALYFGRVYYLRRDGSVLPVHFDEYTLTAPGGMSLGADGELVEDGPMEYRSKRYRTPLPGKTLDLSTHFRRCRRSSWKGGSIEIPSCLVLMDKLKKWW</sequence>
<organism evidence="3 4">
    <name type="scientific">Candidatus Wallbacteria bacterium HGW-Wallbacteria-1</name>
    <dbReference type="NCBI Taxonomy" id="2013854"/>
    <lineage>
        <taxon>Bacteria</taxon>
        <taxon>Candidatus Walliibacteriota</taxon>
    </lineage>
</organism>
<dbReference type="InterPro" id="IPR057253">
    <property type="entry name" value="CoiA-like_N"/>
</dbReference>
<gene>
    <name evidence="3" type="ORF">CVV64_17205</name>
</gene>
<proteinExistence type="predicted"/>
<dbReference type="InterPro" id="IPR010330">
    <property type="entry name" value="CoiA_nuc"/>
</dbReference>
<dbReference type="EMBL" id="PGXC01000034">
    <property type="protein sequence ID" value="PKK88821.1"/>
    <property type="molecule type" value="Genomic_DNA"/>
</dbReference>
<name>A0A2N1PKG6_9BACT</name>
<comment type="caution">
    <text evidence="3">The sequence shown here is derived from an EMBL/GenBank/DDBJ whole genome shotgun (WGS) entry which is preliminary data.</text>
</comment>
<feature type="domain" description="Competence protein CoiA nuclease-like" evidence="1">
    <location>
        <begin position="60"/>
        <end position="138"/>
    </location>
</feature>
<feature type="domain" description="Competence protein CoiA-like N-terminal" evidence="2">
    <location>
        <begin position="23"/>
        <end position="55"/>
    </location>
</feature>
<evidence type="ECO:0000313" key="4">
    <source>
        <dbReference type="Proteomes" id="UP000233256"/>
    </source>
</evidence>
<evidence type="ECO:0000313" key="3">
    <source>
        <dbReference type="EMBL" id="PKK88821.1"/>
    </source>
</evidence>
<dbReference type="Pfam" id="PF25164">
    <property type="entry name" value="CoiA_N"/>
    <property type="match status" value="1"/>
</dbReference>
<dbReference type="Proteomes" id="UP000233256">
    <property type="component" value="Unassembled WGS sequence"/>
</dbReference>
<evidence type="ECO:0000259" key="1">
    <source>
        <dbReference type="Pfam" id="PF06054"/>
    </source>
</evidence>
<protein>
    <submittedName>
        <fullName evidence="3">Competence protein CoiA</fullName>
    </submittedName>
</protein>
<dbReference type="AlphaFoldDB" id="A0A2N1PKG6"/>